<dbReference type="Proteomes" id="UP001197795">
    <property type="component" value="Unassembled WGS sequence"/>
</dbReference>
<keyword evidence="2" id="KW-0119">Carbohydrate metabolism</keyword>
<feature type="domain" description="Cellulase Ig-like" evidence="4">
    <location>
        <begin position="56"/>
        <end position="136"/>
    </location>
</feature>
<comment type="similarity">
    <text evidence="1">Belongs to the glycosyl hydrolase 9 (cellulase E) family.</text>
</comment>
<evidence type="ECO:0000256" key="3">
    <source>
        <dbReference type="SAM" id="SignalP"/>
    </source>
</evidence>
<sequence length="423" mass="48106">MRYSRKSAGILSLLLLFNSIGMTACGQATAETGHVSISMTGMENTPVINYTVPTLTPNVLVDQQGYAAVGEKQAVVKGRQSVETFRLVDRETGETVYEGTVKQTDYNGELSLYIGTADFTDYTGEGEFYLECDNVGRSLTFSLKEDHYQELLEALCTNVHDRCQDRSITEDEIITLLEACEWYPQVLADDNGNDIPDLLESIADWLEKTANDTEKPEPENMCYVAVMAKFSYLYQKYDVQYATQCLQHASSVYTKLMSTSGRDAEKFMALTELYRAAGLYTYRNQILEYKDFFEDNTSYLEETAYLYGSMTYLATRQPVDVDLCTVFMESIRNRGEELAKRSHNMIDAVMNVNNGTEDLLKRAEELSCANYVLYSYQYTEILEDFLHYLMGRNRDSVSYYPEEGDAADYLLLIAQQVSLADRH</sequence>
<dbReference type="InterPro" id="IPR014756">
    <property type="entry name" value="Ig_E-set"/>
</dbReference>
<evidence type="ECO:0000256" key="1">
    <source>
        <dbReference type="ARBA" id="ARBA00007072"/>
    </source>
</evidence>
<gene>
    <name evidence="5" type="ORF">LKD75_04240</name>
</gene>
<keyword evidence="2" id="KW-0624">Polysaccharide degradation</keyword>
<dbReference type="PROSITE" id="PS51257">
    <property type="entry name" value="PROKAR_LIPOPROTEIN"/>
    <property type="match status" value="1"/>
</dbReference>
<dbReference type="RefSeq" id="WP_172594693.1">
    <property type="nucleotide sequence ID" value="NZ_JAJEPV010000007.1"/>
</dbReference>
<dbReference type="InterPro" id="IPR004197">
    <property type="entry name" value="Cellulase_Ig-like"/>
</dbReference>
<proteinExistence type="inferred from homology"/>
<keyword evidence="6" id="KW-1185">Reference proteome</keyword>
<dbReference type="InterPro" id="IPR012341">
    <property type="entry name" value="6hp_glycosidase-like_sf"/>
</dbReference>
<feature type="chain" id="PRO_5042266037" evidence="3">
    <location>
        <begin position="31"/>
        <end position="423"/>
    </location>
</feature>
<accession>A0AAE3A0E1</accession>
<keyword evidence="3" id="KW-0732">Signal</keyword>
<evidence type="ECO:0000259" key="4">
    <source>
        <dbReference type="Pfam" id="PF02927"/>
    </source>
</evidence>
<dbReference type="SUPFAM" id="SSF48208">
    <property type="entry name" value="Six-hairpin glycosidases"/>
    <property type="match status" value="1"/>
</dbReference>
<dbReference type="EMBL" id="JAJEPV010000007">
    <property type="protein sequence ID" value="MCC2118808.1"/>
    <property type="molecule type" value="Genomic_DNA"/>
</dbReference>
<feature type="signal peptide" evidence="3">
    <location>
        <begin position="1"/>
        <end position="30"/>
    </location>
</feature>
<dbReference type="Pfam" id="PF02927">
    <property type="entry name" value="CelD_N"/>
    <property type="match status" value="1"/>
</dbReference>
<organism evidence="5 6">
    <name type="scientific">Waltera acetigignens</name>
    <dbReference type="NCBI Taxonomy" id="2981769"/>
    <lineage>
        <taxon>Bacteria</taxon>
        <taxon>Bacillati</taxon>
        <taxon>Bacillota</taxon>
        <taxon>Clostridia</taxon>
        <taxon>Lachnospirales</taxon>
        <taxon>Lachnospiraceae</taxon>
        <taxon>Waltera</taxon>
    </lineage>
</organism>
<evidence type="ECO:0000256" key="2">
    <source>
        <dbReference type="ARBA" id="ARBA00023001"/>
    </source>
</evidence>
<dbReference type="Gene3D" id="1.50.10.10">
    <property type="match status" value="1"/>
</dbReference>
<dbReference type="InterPro" id="IPR013783">
    <property type="entry name" value="Ig-like_fold"/>
</dbReference>
<dbReference type="SUPFAM" id="SSF81296">
    <property type="entry name" value="E set domains"/>
    <property type="match status" value="1"/>
</dbReference>
<comment type="caution">
    <text evidence="5">The sequence shown here is derived from an EMBL/GenBank/DDBJ whole genome shotgun (WGS) entry which is preliminary data.</text>
</comment>
<dbReference type="Gene3D" id="2.60.40.10">
    <property type="entry name" value="Immunoglobulins"/>
    <property type="match status" value="1"/>
</dbReference>
<dbReference type="GO" id="GO:0030245">
    <property type="term" value="P:cellulose catabolic process"/>
    <property type="evidence" value="ECO:0007669"/>
    <property type="project" value="UniProtKB-KW"/>
</dbReference>
<dbReference type="GO" id="GO:0008810">
    <property type="term" value="F:cellulase activity"/>
    <property type="evidence" value="ECO:0007669"/>
    <property type="project" value="InterPro"/>
</dbReference>
<evidence type="ECO:0000313" key="5">
    <source>
        <dbReference type="EMBL" id="MCC2118808.1"/>
    </source>
</evidence>
<dbReference type="CDD" id="cd02850">
    <property type="entry name" value="E_set_Cellulase_N"/>
    <property type="match status" value="1"/>
</dbReference>
<keyword evidence="2" id="KW-0136">Cellulose degradation</keyword>
<name>A0AAE3A0E1_9FIRM</name>
<protein>
    <submittedName>
        <fullName evidence="5">Glycoside hydrolase family 9 protein</fullName>
    </submittedName>
</protein>
<evidence type="ECO:0000313" key="6">
    <source>
        <dbReference type="Proteomes" id="UP001197795"/>
    </source>
</evidence>
<dbReference type="InterPro" id="IPR008928">
    <property type="entry name" value="6-hairpin_glycosidase_sf"/>
</dbReference>
<dbReference type="AlphaFoldDB" id="A0AAE3A0E1"/>
<keyword evidence="5" id="KW-0378">Hydrolase</keyword>
<reference evidence="5 6" key="1">
    <citation type="submission" date="2021-10" db="EMBL/GenBank/DDBJ databases">
        <title>Anaerobic single-cell dispensing facilitates the cultivation of human gut bacteria.</title>
        <authorList>
            <person name="Afrizal A."/>
        </authorList>
    </citation>
    <scope>NUCLEOTIDE SEQUENCE [LARGE SCALE GENOMIC DNA]</scope>
    <source>
        <strain evidence="5 6">CLA-AA-H273</strain>
    </source>
</reference>